<name>A0ABX9AH81_9ENTR</name>
<dbReference type="SMART" id="SM00342">
    <property type="entry name" value="HTH_ARAC"/>
    <property type="match status" value="1"/>
</dbReference>
<dbReference type="Pfam" id="PF14525">
    <property type="entry name" value="AraC_binding_2"/>
    <property type="match status" value="1"/>
</dbReference>
<evidence type="ECO:0000313" key="5">
    <source>
        <dbReference type="EMBL" id="QZN94517.1"/>
    </source>
</evidence>
<dbReference type="InterPro" id="IPR009057">
    <property type="entry name" value="Homeodomain-like_sf"/>
</dbReference>
<feature type="domain" description="HTH araC/xylS-type" evidence="4">
    <location>
        <begin position="216"/>
        <end position="317"/>
    </location>
</feature>
<dbReference type="InterPro" id="IPR050204">
    <property type="entry name" value="AraC_XylS_family_regulators"/>
</dbReference>
<dbReference type="PROSITE" id="PS01124">
    <property type="entry name" value="HTH_ARAC_FAMILY_2"/>
    <property type="match status" value="1"/>
</dbReference>
<keyword evidence="6" id="KW-1185">Reference proteome</keyword>
<keyword evidence="3" id="KW-0804">Transcription</keyword>
<dbReference type="PANTHER" id="PTHR46796">
    <property type="entry name" value="HTH-TYPE TRANSCRIPTIONAL ACTIVATOR RHAS-RELATED"/>
    <property type="match status" value="1"/>
</dbReference>
<dbReference type="Pfam" id="PF12833">
    <property type="entry name" value="HTH_18"/>
    <property type="match status" value="1"/>
</dbReference>
<evidence type="ECO:0000256" key="1">
    <source>
        <dbReference type="ARBA" id="ARBA00023015"/>
    </source>
</evidence>
<keyword evidence="1" id="KW-0805">Transcription regulation</keyword>
<dbReference type="RefSeq" id="WP_222157638.1">
    <property type="nucleotide sequence ID" value="NZ_CP081864.1"/>
</dbReference>
<evidence type="ECO:0000259" key="4">
    <source>
        <dbReference type="PROSITE" id="PS01124"/>
    </source>
</evidence>
<organism evidence="5 6">
    <name type="scientific">Symbiopectobacterium purcellii</name>
    <dbReference type="NCBI Taxonomy" id="2871826"/>
    <lineage>
        <taxon>Bacteria</taxon>
        <taxon>Pseudomonadati</taxon>
        <taxon>Pseudomonadota</taxon>
        <taxon>Gammaproteobacteria</taxon>
        <taxon>Enterobacterales</taxon>
        <taxon>Enterobacteriaceae</taxon>
    </lineage>
</organism>
<dbReference type="Proteomes" id="UP000825886">
    <property type="component" value="Chromosome"/>
</dbReference>
<evidence type="ECO:0000256" key="3">
    <source>
        <dbReference type="ARBA" id="ARBA00023163"/>
    </source>
</evidence>
<protein>
    <submittedName>
        <fullName evidence="5">Helix-turn-helix domain-containing protein</fullName>
    </submittedName>
</protein>
<gene>
    <name evidence="5" type="ORF">K6K13_14560</name>
</gene>
<keyword evidence="2" id="KW-0238">DNA-binding</keyword>
<dbReference type="EMBL" id="CP081864">
    <property type="protein sequence ID" value="QZN94517.1"/>
    <property type="molecule type" value="Genomic_DNA"/>
</dbReference>
<reference evidence="5 6" key="1">
    <citation type="submission" date="2021-08" db="EMBL/GenBank/DDBJ databases">
        <title>Culture and genomic analysis of Symbiopectobacterium purcellii sp. nov. gen. nov., isolated from the leafhopper Empoasca decipiens.</title>
        <authorList>
            <person name="Nadal-Jimenez P."/>
            <person name="Siozios S."/>
            <person name="Halliday N."/>
            <person name="Camara M."/>
            <person name="Hurst G.D.D."/>
        </authorList>
    </citation>
    <scope>NUCLEOTIDE SEQUENCE [LARGE SCALE GENOMIC DNA]</scope>
    <source>
        <strain evidence="5 6">SyEd1</strain>
    </source>
</reference>
<dbReference type="SUPFAM" id="SSF46689">
    <property type="entry name" value="Homeodomain-like"/>
    <property type="match status" value="1"/>
</dbReference>
<dbReference type="PANTHER" id="PTHR46796:SF6">
    <property type="entry name" value="ARAC SUBFAMILY"/>
    <property type="match status" value="1"/>
</dbReference>
<evidence type="ECO:0000256" key="2">
    <source>
        <dbReference type="ARBA" id="ARBA00023125"/>
    </source>
</evidence>
<dbReference type="InterPro" id="IPR018060">
    <property type="entry name" value="HTH_AraC"/>
</dbReference>
<sequence>MKSIFTTQDIPDPERFGAFRDIVKGHFLSSYDCCITAPPAQSRFYANLAERRVLDLQFVQLESNSHSAASKPRPQGISQEGDFYIELQRFGTSRLSQDGRTAFLRQGDFCFFDMSRPVSWSFDDDYSLYKILIPRDKFSNRLGNTQNLTAKAIRSNSVIGALVYSFILKYVPFLDSIPPLHAQHLADILLNLIATSLSELSMAAPAQSMGQSTLFYIAQHYLEKHLSDPQLSVTACASACGISVRSLQKLFQEQGTSVNRWVHQQRLERYKTALTNPLMADKNITQLAYDCGFNDISNLSRRFKAEFMVTPSEYRKMHAVRRPHRATAIV</sequence>
<dbReference type="Gene3D" id="1.10.10.60">
    <property type="entry name" value="Homeodomain-like"/>
    <property type="match status" value="1"/>
</dbReference>
<accession>A0ABX9AH81</accession>
<proteinExistence type="predicted"/>
<evidence type="ECO:0000313" key="6">
    <source>
        <dbReference type="Proteomes" id="UP000825886"/>
    </source>
</evidence>
<dbReference type="InterPro" id="IPR035418">
    <property type="entry name" value="AraC-bd_2"/>
</dbReference>